<keyword evidence="2" id="KW-0472">Membrane</keyword>
<name>A0A2I0QY86_9BACI</name>
<comment type="caution">
    <text evidence="3">The sequence shown here is derived from an EMBL/GenBank/DDBJ whole genome shotgun (WGS) entry which is preliminary data.</text>
</comment>
<evidence type="ECO:0000256" key="1">
    <source>
        <dbReference type="SAM" id="MobiDB-lite"/>
    </source>
</evidence>
<reference evidence="3 4" key="1">
    <citation type="submission" date="2017-06" db="EMBL/GenBank/DDBJ databases">
        <title>the draft geome sequence of Illustriluteabacillus marina B3227.</title>
        <authorList>
            <person name="He R.-H."/>
            <person name="Du Z.-J."/>
        </authorList>
    </citation>
    <scope>NUCLEOTIDE SEQUENCE [LARGE SCALE GENOMIC DNA]</scope>
    <source>
        <strain evidence="3 4">B3227</strain>
    </source>
</reference>
<evidence type="ECO:0000313" key="4">
    <source>
        <dbReference type="Proteomes" id="UP000243524"/>
    </source>
</evidence>
<accession>A0A2I0QY86</accession>
<dbReference type="Proteomes" id="UP000243524">
    <property type="component" value="Unassembled WGS sequence"/>
</dbReference>
<protein>
    <submittedName>
        <fullName evidence="3">Uncharacterized protein</fullName>
    </submittedName>
</protein>
<gene>
    <name evidence="3" type="ORF">CEY16_06015</name>
</gene>
<feature type="compositionally biased region" description="Basic and acidic residues" evidence="1">
    <location>
        <begin position="61"/>
        <end position="76"/>
    </location>
</feature>
<feature type="compositionally biased region" description="Polar residues" evidence="1">
    <location>
        <begin position="77"/>
        <end position="89"/>
    </location>
</feature>
<keyword evidence="2" id="KW-0812">Transmembrane</keyword>
<keyword evidence="4" id="KW-1185">Reference proteome</keyword>
<evidence type="ECO:0000313" key="3">
    <source>
        <dbReference type="EMBL" id="PKR79293.1"/>
    </source>
</evidence>
<feature type="transmembrane region" description="Helical" evidence="2">
    <location>
        <begin position="6"/>
        <end position="25"/>
    </location>
</feature>
<evidence type="ECO:0000256" key="2">
    <source>
        <dbReference type="SAM" id="Phobius"/>
    </source>
</evidence>
<dbReference type="RefSeq" id="WP_101331037.1">
    <property type="nucleotide sequence ID" value="NZ_PJNH01000001.1"/>
</dbReference>
<dbReference type="EMBL" id="PJNH01000001">
    <property type="protein sequence ID" value="PKR79293.1"/>
    <property type="molecule type" value="Genomic_DNA"/>
</dbReference>
<keyword evidence="2" id="KW-1133">Transmembrane helix</keyword>
<proteinExistence type="predicted"/>
<feature type="region of interest" description="Disordered" evidence="1">
    <location>
        <begin position="61"/>
        <end position="89"/>
    </location>
</feature>
<sequence length="115" mass="13026">MERVIVGASTVLFVLTWTFVILLFFQDSSSPLVANPHNISEEIAIIDKQSTDFYSIIEEREKIDEEKNAPTMEKSESASLSNGLESQFPQQEGVSIDELLDWLDLTDEINEETTQ</sequence>
<dbReference type="AlphaFoldDB" id="A0A2I0QY86"/>
<organism evidence="3 4">
    <name type="scientific">Halalkalibacillus sediminis</name>
    <dbReference type="NCBI Taxonomy" id="2018042"/>
    <lineage>
        <taxon>Bacteria</taxon>
        <taxon>Bacillati</taxon>
        <taxon>Bacillota</taxon>
        <taxon>Bacilli</taxon>
        <taxon>Bacillales</taxon>
        <taxon>Bacillaceae</taxon>
        <taxon>Halalkalibacillus</taxon>
    </lineage>
</organism>
<dbReference type="OrthoDB" id="2967289at2"/>